<dbReference type="Gene3D" id="3.40.50.720">
    <property type="entry name" value="NAD(P)-binding Rossmann-like Domain"/>
    <property type="match status" value="1"/>
</dbReference>
<dbReference type="InterPro" id="IPR036615">
    <property type="entry name" value="Mur_ligase_C_dom_sf"/>
</dbReference>
<dbReference type="EMBL" id="JAOANI010000028">
    <property type="protein sequence ID" value="MCT7360690.1"/>
    <property type="molecule type" value="Genomic_DNA"/>
</dbReference>
<dbReference type="Pfam" id="PF08245">
    <property type="entry name" value="Mur_ligase_M"/>
    <property type="match status" value="1"/>
</dbReference>
<evidence type="ECO:0000313" key="11">
    <source>
        <dbReference type="EMBL" id="MCT7360690.1"/>
    </source>
</evidence>
<dbReference type="GO" id="GO:0005737">
    <property type="term" value="C:cytoplasm"/>
    <property type="evidence" value="ECO:0007669"/>
    <property type="project" value="UniProtKB-SubCell"/>
</dbReference>
<evidence type="ECO:0000256" key="6">
    <source>
        <dbReference type="ARBA" id="ARBA00022840"/>
    </source>
</evidence>
<dbReference type="GO" id="GO:0051301">
    <property type="term" value="P:cell division"/>
    <property type="evidence" value="ECO:0007669"/>
    <property type="project" value="UniProtKB-KW"/>
</dbReference>
<comment type="catalytic activity">
    <reaction evidence="7 8">
        <text>UDP-N-acetyl-alpha-D-muramoyl-L-alanine + D-glutamate + ATP = UDP-N-acetyl-alpha-D-muramoyl-L-alanyl-D-glutamate + ADP + phosphate + H(+)</text>
        <dbReference type="Rhea" id="RHEA:16429"/>
        <dbReference type="ChEBI" id="CHEBI:15378"/>
        <dbReference type="ChEBI" id="CHEBI:29986"/>
        <dbReference type="ChEBI" id="CHEBI:30616"/>
        <dbReference type="ChEBI" id="CHEBI:43474"/>
        <dbReference type="ChEBI" id="CHEBI:83898"/>
        <dbReference type="ChEBI" id="CHEBI:83900"/>
        <dbReference type="ChEBI" id="CHEBI:456216"/>
        <dbReference type="EC" id="6.3.2.9"/>
    </reaction>
</comment>
<evidence type="ECO:0000313" key="12">
    <source>
        <dbReference type="Proteomes" id="UP001147830"/>
    </source>
</evidence>
<protein>
    <recommendedName>
        <fullName evidence="7 8">UDP-N-acetylmuramoylalanine--D-glutamate ligase</fullName>
        <ecNumber evidence="7 8">6.3.2.9</ecNumber>
    </recommendedName>
    <alternativeName>
        <fullName evidence="7">D-glutamic acid-adding enzyme</fullName>
    </alternativeName>
    <alternativeName>
        <fullName evidence="7">UDP-N-acetylmuramoyl-L-alanyl-D-glutamate synthetase</fullName>
    </alternativeName>
</protein>
<dbReference type="InterPro" id="IPR036565">
    <property type="entry name" value="Mur-like_cat_sf"/>
</dbReference>
<dbReference type="GO" id="GO:0009252">
    <property type="term" value="P:peptidoglycan biosynthetic process"/>
    <property type="evidence" value="ECO:0007669"/>
    <property type="project" value="UniProtKB-UniRule"/>
</dbReference>
<dbReference type="PANTHER" id="PTHR43692:SF1">
    <property type="entry name" value="UDP-N-ACETYLMURAMOYLALANINE--D-GLUTAMATE LIGASE"/>
    <property type="match status" value="1"/>
</dbReference>
<dbReference type="GO" id="GO:0008360">
    <property type="term" value="P:regulation of cell shape"/>
    <property type="evidence" value="ECO:0007669"/>
    <property type="project" value="UniProtKB-KW"/>
</dbReference>
<proteinExistence type="inferred from homology"/>
<reference evidence="11" key="1">
    <citation type="journal article" date="2022" name="Front. Microbiol.">
        <title>Genome-based taxonomic rearrangement of Oceanobacter-related bacteria including the description of Thalassolituus hydrocarbonoclasticus sp. nov. and Thalassolituus pacificus sp. nov. and emended description of the genus Thalassolituus.</title>
        <authorList>
            <person name="Dong C."/>
            <person name="Wei L."/>
            <person name="Wang J."/>
            <person name="Lai Q."/>
            <person name="Huang Z."/>
            <person name="Shao Z."/>
        </authorList>
    </citation>
    <scope>NUCLEOTIDE SEQUENCE</scope>
    <source>
        <strain evidence="11">59MF3M-4</strain>
    </source>
</reference>
<sequence>MSHLISTDYKRLIVGLGMTGLSAARYCQHRGWAFDLCDSRDTPPGLDAVRAEFPQAEIYSGELQADILSQYDELVVSPGIAISHPAIAAARQAGARIAGDIQLFADVCDKPLIAITGSNGKSTVTTLVGELLTASGKRCAVGGNIGVPALNLLVDGAETDIYVLELSSFQLETTENLAASAAVVLNMSEDHMDRYQGMADYHQAKHRIFQQCRGVVVNRDDALSQPLVSDKMPRLSFGLNKADIGQFGLERIDGESWITFGTEKIIAASELKIKGQHNLANVMAALALIQLVGVDITTVLPALRAFTGLDHRCQWLGNKAGVDFYNDSKGTNVGSTLAALYGLGPEINGKIWLLAGGEGKGQDFSPLASACEQFAAEVLTFGADATVIATAVAGVCPVSQHVTLNDAFARACSIAAAGDVILLSPACASFDQFKHYVARGEYFSALVATAMSKEATL</sequence>
<dbReference type="Gene3D" id="3.40.1190.10">
    <property type="entry name" value="Mur-like, catalytic domain"/>
    <property type="match status" value="1"/>
</dbReference>
<comment type="subcellular location">
    <subcellularLocation>
        <location evidence="1 7 8">Cytoplasm</location>
    </subcellularLocation>
</comment>
<evidence type="ECO:0000256" key="2">
    <source>
        <dbReference type="ARBA" id="ARBA00004752"/>
    </source>
</evidence>
<dbReference type="SUPFAM" id="SSF53623">
    <property type="entry name" value="MurD-like peptide ligases, catalytic domain"/>
    <property type="match status" value="1"/>
</dbReference>
<comment type="pathway">
    <text evidence="2 7 8">Cell wall biogenesis; peptidoglycan biosynthesis.</text>
</comment>
<dbReference type="HAMAP" id="MF_00639">
    <property type="entry name" value="MurD"/>
    <property type="match status" value="1"/>
</dbReference>
<keyword evidence="5 7" id="KW-0547">Nucleotide-binding</keyword>
<keyword evidence="4 7" id="KW-0436">Ligase</keyword>
<dbReference type="SUPFAM" id="SSF51984">
    <property type="entry name" value="MurCD N-terminal domain"/>
    <property type="match status" value="1"/>
</dbReference>
<dbReference type="Gene3D" id="3.90.190.20">
    <property type="entry name" value="Mur ligase, C-terminal domain"/>
    <property type="match status" value="1"/>
</dbReference>
<evidence type="ECO:0000259" key="10">
    <source>
        <dbReference type="Pfam" id="PF08245"/>
    </source>
</evidence>
<dbReference type="GO" id="GO:0008764">
    <property type="term" value="F:UDP-N-acetylmuramoylalanine-D-glutamate ligase activity"/>
    <property type="evidence" value="ECO:0007669"/>
    <property type="project" value="UniProtKB-UniRule"/>
</dbReference>
<keyword evidence="12" id="KW-1185">Reference proteome</keyword>
<name>A0A9X2WHX9_9GAMM</name>
<keyword evidence="7 8" id="KW-0131">Cell cycle</keyword>
<dbReference type="SUPFAM" id="SSF53244">
    <property type="entry name" value="MurD-like peptide ligases, peptide-binding domain"/>
    <property type="match status" value="1"/>
</dbReference>
<evidence type="ECO:0000256" key="7">
    <source>
        <dbReference type="HAMAP-Rule" id="MF_00639"/>
    </source>
</evidence>
<dbReference type="InterPro" id="IPR013221">
    <property type="entry name" value="Mur_ligase_cen"/>
</dbReference>
<comment type="similarity">
    <text evidence="7">Belongs to the MurCDEF family.</text>
</comment>
<dbReference type="RefSeq" id="WP_260977519.1">
    <property type="nucleotide sequence ID" value="NZ_JAOANI010000028.1"/>
</dbReference>
<dbReference type="PANTHER" id="PTHR43692">
    <property type="entry name" value="UDP-N-ACETYLMURAMOYLALANINE--D-GLUTAMATE LIGASE"/>
    <property type="match status" value="1"/>
</dbReference>
<feature type="binding site" evidence="7">
    <location>
        <begin position="117"/>
        <end position="123"/>
    </location>
    <ligand>
        <name>ATP</name>
        <dbReference type="ChEBI" id="CHEBI:30616"/>
    </ligand>
</feature>
<evidence type="ECO:0000256" key="8">
    <source>
        <dbReference type="RuleBase" id="RU003664"/>
    </source>
</evidence>
<keyword evidence="7 8" id="KW-0573">Peptidoglycan synthesis</keyword>
<feature type="domain" description="Mur ligase C-terminal" evidence="9">
    <location>
        <begin position="311"/>
        <end position="427"/>
    </location>
</feature>
<keyword evidence="7 8" id="KW-0132">Cell division</keyword>
<comment type="function">
    <text evidence="7 8">Cell wall formation. Catalyzes the addition of glutamate to the nucleotide precursor UDP-N-acetylmuramoyl-L-alanine (UMA).</text>
</comment>
<dbReference type="Pfam" id="PF02875">
    <property type="entry name" value="Mur_ligase_C"/>
    <property type="match status" value="1"/>
</dbReference>
<evidence type="ECO:0000256" key="4">
    <source>
        <dbReference type="ARBA" id="ARBA00022598"/>
    </source>
</evidence>
<evidence type="ECO:0000256" key="3">
    <source>
        <dbReference type="ARBA" id="ARBA00022490"/>
    </source>
</evidence>
<dbReference type="Pfam" id="PF21799">
    <property type="entry name" value="MurD-like_N"/>
    <property type="match status" value="1"/>
</dbReference>
<keyword evidence="3 7" id="KW-0963">Cytoplasm</keyword>
<dbReference type="EC" id="6.3.2.9" evidence="7 8"/>
<organism evidence="11 12">
    <name type="scientific">Thalassolituus pacificus</name>
    <dbReference type="NCBI Taxonomy" id="2975440"/>
    <lineage>
        <taxon>Bacteria</taxon>
        <taxon>Pseudomonadati</taxon>
        <taxon>Pseudomonadota</taxon>
        <taxon>Gammaproteobacteria</taxon>
        <taxon>Oceanospirillales</taxon>
        <taxon>Oceanospirillaceae</taxon>
        <taxon>Thalassolituus</taxon>
    </lineage>
</organism>
<keyword evidence="7 8" id="KW-0133">Cell shape</keyword>
<reference evidence="11" key="2">
    <citation type="submission" date="2022-08" db="EMBL/GenBank/DDBJ databases">
        <authorList>
            <person name="Dong C."/>
        </authorList>
    </citation>
    <scope>NUCLEOTIDE SEQUENCE</scope>
    <source>
        <strain evidence="11">59MF3M-4</strain>
    </source>
</reference>
<gene>
    <name evidence="7 11" type="primary">murD</name>
    <name evidence="11" type="ORF">NYR02_16840</name>
</gene>
<dbReference type="InterPro" id="IPR005762">
    <property type="entry name" value="MurD"/>
</dbReference>
<keyword evidence="7 8" id="KW-0961">Cell wall biogenesis/degradation</keyword>
<dbReference type="AlphaFoldDB" id="A0A9X2WHX9"/>
<comment type="caution">
    <text evidence="11">The sequence shown here is derived from an EMBL/GenBank/DDBJ whole genome shotgun (WGS) entry which is preliminary data.</text>
</comment>
<feature type="domain" description="Mur ligase central" evidence="10">
    <location>
        <begin position="115"/>
        <end position="288"/>
    </location>
</feature>
<evidence type="ECO:0000256" key="1">
    <source>
        <dbReference type="ARBA" id="ARBA00004496"/>
    </source>
</evidence>
<accession>A0A9X2WHX9</accession>
<evidence type="ECO:0000259" key="9">
    <source>
        <dbReference type="Pfam" id="PF02875"/>
    </source>
</evidence>
<dbReference type="GO" id="GO:0071555">
    <property type="term" value="P:cell wall organization"/>
    <property type="evidence" value="ECO:0007669"/>
    <property type="project" value="UniProtKB-KW"/>
</dbReference>
<dbReference type="Proteomes" id="UP001147830">
    <property type="component" value="Unassembled WGS sequence"/>
</dbReference>
<dbReference type="GO" id="GO:0005524">
    <property type="term" value="F:ATP binding"/>
    <property type="evidence" value="ECO:0007669"/>
    <property type="project" value="UniProtKB-UniRule"/>
</dbReference>
<evidence type="ECO:0000256" key="5">
    <source>
        <dbReference type="ARBA" id="ARBA00022741"/>
    </source>
</evidence>
<keyword evidence="6 7" id="KW-0067">ATP-binding</keyword>
<dbReference type="NCBIfam" id="TIGR01087">
    <property type="entry name" value="murD"/>
    <property type="match status" value="1"/>
</dbReference>
<dbReference type="InterPro" id="IPR004101">
    <property type="entry name" value="Mur_ligase_C"/>
</dbReference>